<evidence type="ECO:0000259" key="7">
    <source>
        <dbReference type="PROSITE" id="PS51562"/>
    </source>
</evidence>
<dbReference type="GO" id="GO:0004482">
    <property type="term" value="F:mRNA 5'-cap (guanine-N7-)-methyltransferase activity"/>
    <property type="evidence" value="ECO:0007669"/>
    <property type="project" value="UniProtKB-EC"/>
</dbReference>
<dbReference type="GO" id="GO:0003723">
    <property type="term" value="F:RNA binding"/>
    <property type="evidence" value="ECO:0007669"/>
    <property type="project" value="UniProtKB-KW"/>
</dbReference>
<dbReference type="PANTHER" id="PTHR12189">
    <property type="entry name" value="MRNA GUANINE-7- METHYLTRANSFERASE"/>
    <property type="match status" value="1"/>
</dbReference>
<dbReference type="InterPro" id="IPR039753">
    <property type="entry name" value="RG7MT1"/>
</dbReference>
<dbReference type="PANTHER" id="PTHR12189:SF2">
    <property type="entry name" value="MRNA CAP GUANINE-N7 METHYLTRANSFERASE"/>
    <property type="match status" value="1"/>
</dbReference>
<protein>
    <recommendedName>
        <fullName evidence="2">mRNA (guanine-N(7))-methyltransferase</fullName>
        <ecNumber evidence="2">2.1.1.56</ecNumber>
    </recommendedName>
</protein>
<dbReference type="InterPro" id="IPR004971">
    <property type="entry name" value="mRNA_G-N7_MeTrfase_dom"/>
</dbReference>
<dbReference type="Gene3D" id="3.40.50.150">
    <property type="entry name" value="Vaccinia Virus protein VP39"/>
    <property type="match status" value="1"/>
</dbReference>
<dbReference type="InterPro" id="IPR029063">
    <property type="entry name" value="SAM-dependent_MTases_sf"/>
</dbReference>
<proteinExistence type="inferred from homology"/>
<evidence type="ECO:0000256" key="3">
    <source>
        <dbReference type="ARBA" id="ARBA00022603"/>
    </source>
</evidence>
<accession>A0A3G5AKK8</accession>
<keyword evidence="5" id="KW-0949">S-adenosyl-L-methionine</keyword>
<keyword evidence="4" id="KW-0808">Transferase</keyword>
<evidence type="ECO:0000313" key="8">
    <source>
        <dbReference type="EMBL" id="AYV86449.1"/>
    </source>
</evidence>
<name>A0A3G5AKK8_9VIRU</name>
<keyword evidence="3" id="KW-0489">Methyltransferase</keyword>
<dbReference type="SUPFAM" id="SSF53335">
    <property type="entry name" value="S-adenosyl-L-methionine-dependent methyltransferases"/>
    <property type="match status" value="1"/>
</dbReference>
<gene>
    <name evidence="8" type="ORF">Sylvanvirus1_45</name>
</gene>
<dbReference type="Pfam" id="PF03291">
    <property type="entry name" value="mRNA_G-N7_MeTrfase"/>
    <property type="match status" value="1"/>
</dbReference>
<feature type="domain" description="MRNA cap 0 methyltransferase" evidence="7">
    <location>
        <begin position="14"/>
        <end position="288"/>
    </location>
</feature>
<dbReference type="PROSITE" id="PS51562">
    <property type="entry name" value="RNA_CAP0_MT"/>
    <property type="match status" value="1"/>
</dbReference>
<sequence length="325" mass="36895">MTSVYDVFSGPPTRSIQDMCIYSNRVKDSTLQLTNIAHGEMLDLGCGKFGDMWKIIHANVKRYVGIDIDESFVKEGLKRWDKESPKHPNLNVSLLSPLAMQDTKGIELAINALPRKPGPSVQSSNPFDLVSAFFSIHFAFQHPTEFKRLCQTIDLFCHRQTGQFLCTFMDGEDVLSWFKEQGTTRISSPRSFDLTLQTSSLSTSSIPHVFGIPLQVWLNAKTVPPHTEYLVFLPLLIQGLNDIGFELVTCRSFVDPSILKPLKNLTTYIEPNEFKFLTCHKYALFQRKKEAFTISSSIAIKRNREETDISICNQTSDEMKKKKGE</sequence>
<evidence type="ECO:0000256" key="5">
    <source>
        <dbReference type="ARBA" id="ARBA00022691"/>
    </source>
</evidence>
<dbReference type="EC" id="2.1.1.56" evidence="2"/>
<dbReference type="EMBL" id="MK072507">
    <property type="protein sequence ID" value="AYV86449.1"/>
    <property type="molecule type" value="Genomic_DNA"/>
</dbReference>
<evidence type="ECO:0000256" key="4">
    <source>
        <dbReference type="ARBA" id="ARBA00022679"/>
    </source>
</evidence>
<evidence type="ECO:0000256" key="1">
    <source>
        <dbReference type="ARBA" id="ARBA00008556"/>
    </source>
</evidence>
<organism evidence="8">
    <name type="scientific">Sylvanvirus sp</name>
    <dbReference type="NCBI Taxonomy" id="2487774"/>
    <lineage>
        <taxon>Viruses</taxon>
    </lineage>
</organism>
<reference evidence="8" key="1">
    <citation type="submission" date="2018-10" db="EMBL/GenBank/DDBJ databases">
        <title>Hidden diversity of soil giant viruses.</title>
        <authorList>
            <person name="Schulz F."/>
            <person name="Alteio L."/>
            <person name="Goudeau D."/>
            <person name="Ryan E.M."/>
            <person name="Malmstrom R.R."/>
            <person name="Blanchard J."/>
            <person name="Woyke T."/>
        </authorList>
    </citation>
    <scope>NUCLEOTIDE SEQUENCE</scope>
    <source>
        <strain evidence="8">SYV1</strain>
    </source>
</reference>
<comment type="similarity">
    <text evidence="1">In the N-terminal section; belongs to the dsDNA virus mRNA guanylyltransferase family.</text>
</comment>
<keyword evidence="6" id="KW-0694">RNA-binding</keyword>
<evidence type="ECO:0000256" key="6">
    <source>
        <dbReference type="ARBA" id="ARBA00022884"/>
    </source>
</evidence>
<evidence type="ECO:0000256" key="2">
    <source>
        <dbReference type="ARBA" id="ARBA00011926"/>
    </source>
</evidence>